<dbReference type="InterPro" id="IPR036638">
    <property type="entry name" value="HLH_DNA-bd_sf"/>
</dbReference>
<dbReference type="Pfam" id="PF00010">
    <property type="entry name" value="HLH"/>
    <property type="match status" value="2"/>
</dbReference>
<dbReference type="Gene3D" id="4.10.280.10">
    <property type="entry name" value="Helix-loop-helix DNA-binding domain"/>
    <property type="match status" value="2"/>
</dbReference>
<dbReference type="OrthoDB" id="1935281at2759"/>
<protein>
    <recommendedName>
        <fullName evidence="5">BHLH domain-containing protein</fullName>
    </recommendedName>
</protein>
<comment type="caution">
    <text evidence="6">The sequence shown here is derived from an EMBL/GenBank/DDBJ whole genome shotgun (WGS) entry which is preliminary data.</text>
</comment>
<dbReference type="InterPro" id="IPR011598">
    <property type="entry name" value="bHLH_dom"/>
</dbReference>
<dbReference type="SUPFAM" id="SSF47459">
    <property type="entry name" value="HLH, helix-loop-helix DNA-binding domain"/>
    <property type="match status" value="2"/>
</dbReference>
<dbReference type="GO" id="GO:0000977">
    <property type="term" value="F:RNA polymerase II transcription regulatory region sequence-specific DNA binding"/>
    <property type="evidence" value="ECO:0007669"/>
    <property type="project" value="TreeGrafter"/>
</dbReference>
<keyword evidence="2" id="KW-0805">Transcription regulation</keyword>
<proteinExistence type="predicted"/>
<dbReference type="PANTHER" id="PTHR13935">
    <property type="entry name" value="ACHAETE-SCUTE TRANSCRIPTION FACTOR-RELATED"/>
    <property type="match status" value="1"/>
</dbReference>
<dbReference type="InterPro" id="IPR015660">
    <property type="entry name" value="MASH1/Ascl1a-like"/>
</dbReference>
<feature type="domain" description="BHLH" evidence="5">
    <location>
        <begin position="70"/>
        <end position="131"/>
    </location>
</feature>
<sequence length="529" mass="59707">MFPLHQGGELCFKISPSPHQQDNIPQDLILAQYAEIHGSDMTNNMENGRRRNLISMDSNEVARDNKNNSMKKMMHRVIERQRRQEMAIHHASLRSLLPLEFIRVTRVCLGFQGKRSISDHMNEAVNYIKYLQKKIREISAMRDGLKKLSNSSFVASPSGSSNKYSSSSLALQPYPGGIEITFDSDLMGRDFPLSKVLQVLLEEGISVINCVSTKVNERLFHSVQTEVNDPTCLDLSELRQKLTLLVSSTSDLSNTKVKAPHKPSFWSRFPSMLTVIKQSGDEFWPPFSFNPYLEDIDQDQHLILGQDSLHGISNLTNSSVEEVPQEHTVLATSNANVGSGNLGCEEKKVDRKEIERQRRQQMSTLHASLRNLLPLDSIKGKRSISDHMNEAAKYIKHLKSNIYELSVKRDRLKNLSSSSSFEQGTEISDHNSLDSVTVRHYLDGVEIVLTRGSREEGILLSRVLKAVLEEGFDVVRCTSTRSGQRHFTTIHCQASNLNCIDVDGLQRKLIDVISVSRYDEFGSSHVPET</sequence>
<keyword evidence="7" id="KW-1185">Reference proteome</keyword>
<evidence type="ECO:0000313" key="6">
    <source>
        <dbReference type="EMBL" id="KAF9668286.1"/>
    </source>
</evidence>
<keyword evidence="4" id="KW-0539">Nucleus</keyword>
<feature type="domain" description="BHLH" evidence="5">
    <location>
        <begin position="346"/>
        <end position="398"/>
    </location>
</feature>
<gene>
    <name evidence="6" type="ORF">SADUNF_Sadunf15G0113100</name>
</gene>
<evidence type="ECO:0000313" key="7">
    <source>
        <dbReference type="Proteomes" id="UP000657918"/>
    </source>
</evidence>
<accession>A0A835MP82</accession>
<evidence type="ECO:0000256" key="1">
    <source>
        <dbReference type="ARBA" id="ARBA00004123"/>
    </source>
</evidence>
<comment type="subcellular location">
    <subcellularLocation>
        <location evidence="1">Nucleus</location>
    </subcellularLocation>
</comment>
<evidence type="ECO:0000256" key="4">
    <source>
        <dbReference type="ARBA" id="ARBA00023242"/>
    </source>
</evidence>
<dbReference type="GO" id="GO:0000981">
    <property type="term" value="F:DNA-binding transcription factor activity, RNA polymerase II-specific"/>
    <property type="evidence" value="ECO:0007669"/>
    <property type="project" value="TreeGrafter"/>
</dbReference>
<dbReference type="AlphaFoldDB" id="A0A835MP82"/>
<dbReference type="GO" id="GO:0046983">
    <property type="term" value="F:protein dimerization activity"/>
    <property type="evidence" value="ECO:0007669"/>
    <property type="project" value="InterPro"/>
</dbReference>
<dbReference type="PANTHER" id="PTHR13935:SF134">
    <property type="entry name" value="TRANSCRIPTION FACTOR BHLH FAMILY-RELATED"/>
    <property type="match status" value="1"/>
</dbReference>
<dbReference type="EMBL" id="JADGMS010000015">
    <property type="protein sequence ID" value="KAF9668286.1"/>
    <property type="molecule type" value="Genomic_DNA"/>
</dbReference>
<reference evidence="6 7" key="1">
    <citation type="submission" date="2020-10" db="EMBL/GenBank/DDBJ databases">
        <title>Plant Genome Project.</title>
        <authorList>
            <person name="Zhang R.-G."/>
        </authorList>
    </citation>
    <scope>NUCLEOTIDE SEQUENCE [LARGE SCALE GENOMIC DNA]</scope>
    <source>
        <strain evidence="6">FAFU-HL-1</strain>
        <tissue evidence="6">Leaf</tissue>
    </source>
</reference>
<name>A0A835MP82_9ROSI</name>
<dbReference type="Proteomes" id="UP000657918">
    <property type="component" value="Unassembled WGS sequence"/>
</dbReference>
<dbReference type="PROSITE" id="PS50888">
    <property type="entry name" value="BHLH"/>
    <property type="match status" value="2"/>
</dbReference>
<keyword evidence="3" id="KW-0804">Transcription</keyword>
<dbReference type="CDD" id="cd18914">
    <property type="entry name" value="bHLH_AtORG2_like"/>
    <property type="match status" value="2"/>
</dbReference>
<evidence type="ECO:0000256" key="3">
    <source>
        <dbReference type="ARBA" id="ARBA00023163"/>
    </source>
</evidence>
<evidence type="ECO:0000259" key="5">
    <source>
        <dbReference type="PROSITE" id="PS50888"/>
    </source>
</evidence>
<dbReference type="SMART" id="SM00353">
    <property type="entry name" value="HLH"/>
    <property type="match status" value="2"/>
</dbReference>
<evidence type="ECO:0000256" key="2">
    <source>
        <dbReference type="ARBA" id="ARBA00023015"/>
    </source>
</evidence>
<organism evidence="6 7">
    <name type="scientific">Salix dunnii</name>
    <dbReference type="NCBI Taxonomy" id="1413687"/>
    <lineage>
        <taxon>Eukaryota</taxon>
        <taxon>Viridiplantae</taxon>
        <taxon>Streptophyta</taxon>
        <taxon>Embryophyta</taxon>
        <taxon>Tracheophyta</taxon>
        <taxon>Spermatophyta</taxon>
        <taxon>Magnoliopsida</taxon>
        <taxon>eudicotyledons</taxon>
        <taxon>Gunneridae</taxon>
        <taxon>Pentapetalae</taxon>
        <taxon>rosids</taxon>
        <taxon>fabids</taxon>
        <taxon>Malpighiales</taxon>
        <taxon>Salicaceae</taxon>
        <taxon>Saliceae</taxon>
        <taxon>Salix</taxon>
    </lineage>
</organism>
<dbReference type="GO" id="GO:0090575">
    <property type="term" value="C:RNA polymerase II transcription regulator complex"/>
    <property type="evidence" value="ECO:0007669"/>
    <property type="project" value="TreeGrafter"/>
</dbReference>